<keyword evidence="7" id="KW-1185">Reference proteome</keyword>
<dbReference type="Gene3D" id="2.40.30.10">
    <property type="entry name" value="Translation factors"/>
    <property type="match status" value="1"/>
</dbReference>
<keyword evidence="3" id="KW-0648">Protein biosynthesis</keyword>
<dbReference type="PANTHER" id="PTHR43721:SF22">
    <property type="entry name" value="ELONGATION FACTOR TU, MITOCHONDRIAL"/>
    <property type="match status" value="1"/>
</dbReference>
<evidence type="ECO:0000313" key="7">
    <source>
        <dbReference type="Proteomes" id="UP000257045"/>
    </source>
</evidence>
<dbReference type="SUPFAM" id="SSF52540">
    <property type="entry name" value="P-loop containing nucleoside triphosphate hydrolases"/>
    <property type="match status" value="1"/>
</dbReference>
<keyword evidence="4" id="KW-0342">GTP-binding</keyword>
<dbReference type="EMBL" id="NXLV01000007">
    <property type="protein sequence ID" value="RDU70659.1"/>
    <property type="molecule type" value="Genomic_DNA"/>
</dbReference>
<protein>
    <submittedName>
        <fullName evidence="6">Selenocysteine-specific translation elongation factor</fullName>
    </submittedName>
</protein>
<name>A0A3D8IZH8_9HELI</name>
<dbReference type="Gene3D" id="3.40.50.300">
    <property type="entry name" value="P-loop containing nucleotide triphosphate hydrolases"/>
    <property type="match status" value="1"/>
</dbReference>
<dbReference type="SUPFAM" id="SSF46785">
    <property type="entry name" value="Winged helix' DNA-binding domain"/>
    <property type="match status" value="1"/>
</dbReference>
<dbReference type="OrthoDB" id="9803139at2"/>
<keyword evidence="6" id="KW-0251">Elongation factor</keyword>
<dbReference type="InterPro" id="IPR009000">
    <property type="entry name" value="Transl_B-barrel_sf"/>
</dbReference>
<feature type="domain" description="Tr-type G" evidence="5">
    <location>
        <begin position="3"/>
        <end position="224"/>
    </location>
</feature>
<comment type="subcellular location">
    <subcellularLocation>
        <location evidence="1">Cytoplasm</location>
    </subcellularLocation>
</comment>
<keyword evidence="2" id="KW-0963">Cytoplasm</keyword>
<dbReference type="InterPro" id="IPR015191">
    <property type="entry name" value="SelB_WHD4"/>
</dbReference>
<dbReference type="Pfam" id="PF00009">
    <property type="entry name" value="GTP_EFTU"/>
    <property type="match status" value="1"/>
</dbReference>
<dbReference type="InterPro" id="IPR050055">
    <property type="entry name" value="EF-Tu_GTPase"/>
</dbReference>
<evidence type="ECO:0000313" key="6">
    <source>
        <dbReference type="EMBL" id="RDU70659.1"/>
    </source>
</evidence>
<evidence type="ECO:0000256" key="2">
    <source>
        <dbReference type="ARBA" id="ARBA00022490"/>
    </source>
</evidence>
<comment type="caution">
    <text evidence="6">The sequence shown here is derived from an EMBL/GenBank/DDBJ whole genome shotgun (WGS) entry which is preliminary data.</text>
</comment>
<dbReference type="SUPFAM" id="SSF50447">
    <property type="entry name" value="Translation proteins"/>
    <property type="match status" value="1"/>
</dbReference>
<dbReference type="InterPro" id="IPR000795">
    <property type="entry name" value="T_Tr_GTP-bd_dom"/>
</dbReference>
<dbReference type="CDD" id="cd04171">
    <property type="entry name" value="SelB"/>
    <property type="match status" value="1"/>
</dbReference>
<dbReference type="InterPro" id="IPR036388">
    <property type="entry name" value="WH-like_DNA-bd_sf"/>
</dbReference>
<evidence type="ECO:0000256" key="1">
    <source>
        <dbReference type="ARBA" id="ARBA00004496"/>
    </source>
</evidence>
<dbReference type="AlphaFoldDB" id="A0A3D8IZH8"/>
<dbReference type="GO" id="GO:0003924">
    <property type="term" value="F:GTPase activity"/>
    <property type="evidence" value="ECO:0007669"/>
    <property type="project" value="InterPro"/>
</dbReference>
<dbReference type="PROSITE" id="PS51722">
    <property type="entry name" value="G_TR_2"/>
    <property type="match status" value="1"/>
</dbReference>
<dbReference type="GO" id="GO:0005525">
    <property type="term" value="F:GTP binding"/>
    <property type="evidence" value="ECO:0007669"/>
    <property type="project" value="UniProtKB-KW"/>
</dbReference>
<dbReference type="InterPro" id="IPR027417">
    <property type="entry name" value="P-loop_NTPase"/>
</dbReference>
<evidence type="ECO:0000256" key="4">
    <source>
        <dbReference type="ARBA" id="ARBA00023134"/>
    </source>
</evidence>
<reference evidence="6 7" key="1">
    <citation type="submission" date="2018-04" db="EMBL/GenBank/DDBJ databases">
        <title>Novel Campyloabacter and Helicobacter Species and Strains.</title>
        <authorList>
            <person name="Mannion A.J."/>
            <person name="Shen Z."/>
            <person name="Fox J.G."/>
        </authorList>
    </citation>
    <scope>NUCLEOTIDE SEQUENCE [LARGE SCALE GENOMIC DNA]</scope>
    <source>
        <strain evidence="6 7">MIT 04-9366</strain>
    </source>
</reference>
<organism evidence="6 7">
    <name type="scientific">Helicobacter brantae</name>
    <dbReference type="NCBI Taxonomy" id="375927"/>
    <lineage>
        <taxon>Bacteria</taxon>
        <taxon>Pseudomonadati</taxon>
        <taxon>Campylobacterota</taxon>
        <taxon>Epsilonproteobacteria</taxon>
        <taxon>Campylobacterales</taxon>
        <taxon>Helicobacteraceae</taxon>
        <taxon>Helicobacter</taxon>
    </lineage>
</organism>
<dbReference type="Pfam" id="PF09107">
    <property type="entry name" value="WHD_3rd_SelB"/>
    <property type="match status" value="1"/>
</dbReference>
<dbReference type="PANTHER" id="PTHR43721">
    <property type="entry name" value="ELONGATION FACTOR TU-RELATED"/>
    <property type="match status" value="1"/>
</dbReference>
<dbReference type="InterPro" id="IPR036390">
    <property type="entry name" value="WH_DNA-bd_sf"/>
</dbReference>
<dbReference type="NCBIfam" id="TIGR00475">
    <property type="entry name" value="selB"/>
    <property type="match status" value="1"/>
</dbReference>
<accession>A0A3D8IZH8</accession>
<dbReference type="Gene3D" id="1.10.10.10">
    <property type="entry name" value="Winged helix-like DNA-binding domain superfamily/Winged helix DNA-binding domain"/>
    <property type="match status" value="1"/>
</dbReference>
<dbReference type="Proteomes" id="UP000257045">
    <property type="component" value="Unassembled WGS sequence"/>
</dbReference>
<dbReference type="GO" id="GO:0003746">
    <property type="term" value="F:translation elongation factor activity"/>
    <property type="evidence" value="ECO:0007669"/>
    <property type="project" value="UniProtKB-KW"/>
</dbReference>
<sequence>MQNNDILVGLAGHIDHGKTSFIKALNGFDGDEREEEKERGITLDISFSNLKLPRRNVAFIDVPGHEKLIKNMIAGAFGVDVMCLIVASDDGLMPQSIEHIQIANFLGIKKCFCVISKTDKSTKERVEEVKKEVQEFFSPLALKLEEIFPFSTLTQEEDKKAILHYLEAMQKPQKEDIGFFRYYIDRAFSISGAGCVVSGSSLSGEVKKGDKLFVYDLGREVSVRGIKIHSDFSSYALPSHRVALNLVGVSSNELKRGFLISKKGYLRGFDSLDVLLFGYSSLPKYATLHIGAKKVNVKITPLHSLSSTQCFANLQCEEKIYSIFEEPFILRSDNLTLCGGRILAPITDPIKKIQKIDLLFALLKKDFTQAFSLLTLAHPRGFGIISSTQRFALSHAQAIEIARGLKEVFFDEKNLVLYPHKTTLKLQENILSTFEKNPNALLSASSLKLKNIWASEPYLQSILDSLLSSGKIELKNGLYTSKESKVKSHSDFLVDKIYNILLSSNYSPDAPYNIYESLDIDRKSGDDALKKLCSSSKVVRLEHNLFITSKALNEILALMRGVMDKKGYIDVGALKEVLPLSRKYLIAYLDYLDSFKDIAKEGNKRFYKHTRR</sequence>
<dbReference type="GO" id="GO:0001514">
    <property type="term" value="P:selenocysteine incorporation"/>
    <property type="evidence" value="ECO:0007669"/>
    <property type="project" value="InterPro"/>
</dbReference>
<dbReference type="InterPro" id="IPR004535">
    <property type="entry name" value="Transl_elong_SelB"/>
</dbReference>
<evidence type="ECO:0000256" key="3">
    <source>
        <dbReference type="ARBA" id="ARBA00022917"/>
    </source>
</evidence>
<dbReference type="GO" id="GO:0005829">
    <property type="term" value="C:cytosol"/>
    <property type="evidence" value="ECO:0007669"/>
    <property type="project" value="TreeGrafter"/>
</dbReference>
<gene>
    <name evidence="6" type="primary">selB</name>
    <name evidence="6" type="ORF">CQA58_04785</name>
</gene>
<evidence type="ECO:0000259" key="5">
    <source>
        <dbReference type="PROSITE" id="PS51722"/>
    </source>
</evidence>
<dbReference type="RefSeq" id="WP_115569587.1">
    <property type="nucleotide sequence ID" value="NZ_NXLV01000007.1"/>
</dbReference>
<proteinExistence type="predicted"/>
<dbReference type="CDD" id="cd03696">
    <property type="entry name" value="SelB_II"/>
    <property type="match status" value="1"/>
</dbReference>
<dbReference type="GO" id="GO:0003723">
    <property type="term" value="F:RNA binding"/>
    <property type="evidence" value="ECO:0007669"/>
    <property type="project" value="InterPro"/>
</dbReference>
<keyword evidence="4" id="KW-0547">Nucleotide-binding</keyword>